<dbReference type="GO" id="GO:0005524">
    <property type="term" value="F:ATP binding"/>
    <property type="evidence" value="ECO:0007669"/>
    <property type="project" value="UniProtKB-KW"/>
</dbReference>
<gene>
    <name evidence="10" type="ORF">DPX16_23288</name>
</gene>
<dbReference type="Pfam" id="PF13516">
    <property type="entry name" value="LRR_6"/>
    <property type="match status" value="3"/>
</dbReference>
<feature type="domain" description="Pyrin" evidence="8">
    <location>
        <begin position="1"/>
        <end position="86"/>
    </location>
</feature>
<keyword evidence="2" id="KW-0963">Cytoplasm</keyword>
<dbReference type="Pfam" id="PF00622">
    <property type="entry name" value="SPRY"/>
    <property type="match status" value="1"/>
</dbReference>
<comment type="subcellular location">
    <subcellularLocation>
        <location evidence="1">Cytoplasm</location>
    </subcellularLocation>
</comment>
<dbReference type="InterPro" id="IPR001870">
    <property type="entry name" value="B30.2/SPRY"/>
</dbReference>
<dbReference type="Pfam" id="PF14484">
    <property type="entry name" value="FISNA"/>
    <property type="match status" value="1"/>
</dbReference>
<keyword evidence="5" id="KW-0547">Nucleotide-binding</keyword>
<keyword evidence="11" id="KW-1185">Reference proteome</keyword>
<evidence type="ECO:0000259" key="8">
    <source>
        <dbReference type="PROSITE" id="PS50824"/>
    </source>
</evidence>
<evidence type="ECO:0000256" key="6">
    <source>
        <dbReference type="ARBA" id="ARBA00022840"/>
    </source>
</evidence>
<dbReference type="InterPro" id="IPR007111">
    <property type="entry name" value="NACHT_NTPase"/>
</dbReference>
<dbReference type="SMART" id="SM01288">
    <property type="entry name" value="FISNA"/>
    <property type="match status" value="1"/>
</dbReference>
<evidence type="ECO:0000256" key="5">
    <source>
        <dbReference type="ARBA" id="ARBA00022741"/>
    </source>
</evidence>
<dbReference type="AlphaFoldDB" id="A0A3N0Z8Q8"/>
<dbReference type="Gene3D" id="3.80.10.10">
    <property type="entry name" value="Ribonuclease Inhibitor"/>
    <property type="match status" value="1"/>
</dbReference>
<dbReference type="GO" id="GO:0005737">
    <property type="term" value="C:cytoplasm"/>
    <property type="evidence" value="ECO:0007669"/>
    <property type="project" value="UniProtKB-SubCell"/>
</dbReference>
<keyword evidence="4" id="KW-0677">Repeat</keyword>
<evidence type="ECO:0000256" key="3">
    <source>
        <dbReference type="ARBA" id="ARBA00022614"/>
    </source>
</evidence>
<evidence type="ECO:0000256" key="2">
    <source>
        <dbReference type="ARBA" id="ARBA00022490"/>
    </source>
</evidence>
<dbReference type="Pfam" id="PF02758">
    <property type="entry name" value="PYRIN"/>
    <property type="match status" value="1"/>
</dbReference>
<reference evidence="10 11" key="1">
    <citation type="submission" date="2018-10" db="EMBL/GenBank/DDBJ databases">
        <title>Genome assembly for a Yunnan-Guizhou Plateau 3E fish, Anabarilius grahami (Regan), and its evolutionary and genetic applications.</title>
        <authorList>
            <person name="Jiang W."/>
        </authorList>
    </citation>
    <scope>NUCLEOTIDE SEQUENCE [LARGE SCALE GENOMIC DNA]</scope>
    <source>
        <strain evidence="10">AG-KIZ</strain>
        <tissue evidence="10">Muscle</tissue>
    </source>
</reference>
<dbReference type="SMART" id="SM01289">
    <property type="entry name" value="PYRIN"/>
    <property type="match status" value="1"/>
</dbReference>
<evidence type="ECO:0000256" key="4">
    <source>
        <dbReference type="ARBA" id="ARBA00022737"/>
    </source>
</evidence>
<dbReference type="PROSITE" id="PS50824">
    <property type="entry name" value="DAPIN"/>
    <property type="match status" value="1"/>
</dbReference>
<organism evidence="10 11">
    <name type="scientific">Anabarilius grahami</name>
    <name type="common">Kanglang fish</name>
    <name type="synonym">Barilius grahami</name>
    <dbReference type="NCBI Taxonomy" id="495550"/>
    <lineage>
        <taxon>Eukaryota</taxon>
        <taxon>Metazoa</taxon>
        <taxon>Chordata</taxon>
        <taxon>Craniata</taxon>
        <taxon>Vertebrata</taxon>
        <taxon>Euteleostomi</taxon>
        <taxon>Actinopterygii</taxon>
        <taxon>Neopterygii</taxon>
        <taxon>Teleostei</taxon>
        <taxon>Ostariophysi</taxon>
        <taxon>Cypriniformes</taxon>
        <taxon>Xenocyprididae</taxon>
        <taxon>Xenocypridinae</taxon>
        <taxon>Xenocypridinae incertae sedis</taxon>
        <taxon>Anabarilius</taxon>
    </lineage>
</organism>
<dbReference type="SUPFAM" id="SSF49899">
    <property type="entry name" value="Concanavalin A-like lectins/glucanases"/>
    <property type="match status" value="1"/>
</dbReference>
<dbReference type="SMART" id="SM00449">
    <property type="entry name" value="SPRY"/>
    <property type="match status" value="1"/>
</dbReference>
<dbReference type="InterPro" id="IPR041267">
    <property type="entry name" value="NLRP_HD2"/>
</dbReference>
<name>A0A3N0Z8Q8_ANAGA</name>
<feature type="domain" description="NACHT" evidence="9">
    <location>
        <begin position="183"/>
        <end position="317"/>
    </location>
</feature>
<dbReference type="InterPro" id="IPR013320">
    <property type="entry name" value="ConA-like_dom_sf"/>
</dbReference>
<dbReference type="SMART" id="SM00589">
    <property type="entry name" value="PRY"/>
    <property type="match status" value="1"/>
</dbReference>
<dbReference type="Pfam" id="PF17779">
    <property type="entry name" value="WHD_NOD2"/>
    <property type="match status" value="1"/>
</dbReference>
<dbReference type="CDD" id="cd08321">
    <property type="entry name" value="Pyrin_ASC-like"/>
    <property type="match status" value="1"/>
</dbReference>
<dbReference type="Gene3D" id="1.10.533.10">
    <property type="entry name" value="Death Domain, Fas"/>
    <property type="match status" value="1"/>
</dbReference>
<dbReference type="InterPro" id="IPR041075">
    <property type="entry name" value="NOD1/2_WH"/>
</dbReference>
<dbReference type="InterPro" id="IPR011029">
    <property type="entry name" value="DEATH-like_dom_sf"/>
</dbReference>
<dbReference type="InterPro" id="IPR051261">
    <property type="entry name" value="NLR"/>
</dbReference>
<dbReference type="PROSITE" id="PS50837">
    <property type="entry name" value="NACHT"/>
    <property type="match status" value="1"/>
</dbReference>
<dbReference type="SMART" id="SM00368">
    <property type="entry name" value="LRR_RI"/>
    <property type="match status" value="5"/>
</dbReference>
<keyword evidence="6" id="KW-0067">ATP-binding</keyword>
<dbReference type="InterPro" id="IPR003879">
    <property type="entry name" value="Butyrophylin_SPRY"/>
</dbReference>
<dbReference type="InterPro" id="IPR032675">
    <property type="entry name" value="LRR_dom_sf"/>
</dbReference>
<dbReference type="InterPro" id="IPR029495">
    <property type="entry name" value="NACHT-assoc"/>
</dbReference>
<dbReference type="PROSITE" id="PS50188">
    <property type="entry name" value="B302_SPRY"/>
    <property type="match status" value="1"/>
</dbReference>
<dbReference type="InterPro" id="IPR006574">
    <property type="entry name" value="PRY"/>
</dbReference>
<dbReference type="PANTHER" id="PTHR24106">
    <property type="entry name" value="NACHT, LRR AND CARD DOMAINS-CONTAINING"/>
    <property type="match status" value="1"/>
</dbReference>
<dbReference type="Gene3D" id="2.60.120.920">
    <property type="match status" value="1"/>
</dbReference>
<dbReference type="InterPro" id="IPR003877">
    <property type="entry name" value="SPRY_dom"/>
</dbReference>
<evidence type="ECO:0000259" key="9">
    <source>
        <dbReference type="PROSITE" id="PS50837"/>
    </source>
</evidence>
<dbReference type="Pfam" id="PF05729">
    <property type="entry name" value="NACHT"/>
    <property type="match status" value="1"/>
</dbReference>
<dbReference type="SUPFAM" id="SSF47986">
    <property type="entry name" value="DEATH domain"/>
    <property type="match status" value="1"/>
</dbReference>
<dbReference type="FunFam" id="3.80.10.10:FF:000100">
    <property type="entry name" value="Si:dkey-11n14.1"/>
    <property type="match status" value="2"/>
</dbReference>
<comment type="caution">
    <text evidence="10">The sequence shown here is derived from an EMBL/GenBank/DDBJ whole genome shotgun (WGS) entry which is preliminary data.</text>
</comment>
<feature type="domain" description="B30.2/SPRY" evidence="7">
    <location>
        <begin position="830"/>
        <end position="1028"/>
    </location>
</feature>
<sequence>MMASVKELLVNSLKELVKDDLKEFQWYLKNDELISNSEMENADVLDTVDKMAAHFGTGKSVKITVKILRKMNQNLLAEQLENEFKKCSIAEDSDADYRKISLRLKNKLQEDYKRILVGNSQTGHREYLNDIYTDLYVVENETGGIVSEHEVRQIESNHNQFSAKNTPIQCNDIFKDHMGRLNKKVLTMGIAGVGKTISVNKFILDWAEGKENQDILFIFPLPFRRLNMITKKYSLMGLLNKCFFRCPEELPSLPKGDCKVMFIFDGLDECRFPLSFKKSDIFMGVHEKMTVSTIVTNLIERNLVPSALIWITSRPAAAGLIPRDHIDQVTEVRGFNDEQKEQYFHKNGSPEVAQNIIRHIRKSRSLYIMCHIPVFCWISLTVLQPLLGRESYDKTPTTLTEMYTNFLLSQQQQMKTKYSNPEPKAKAKTFEQILLKLGKLAFNQLQKGNLIFYKEDLEECGLDVSEGSVYSGLCTQIFQTEKAVSERKVYSFIHLSVQEFLAALYVFFKYKCSGRNPFLQSWTEQLTWKLSKTSLVSLHKSAVNKALQSKNGHLDLFLRFLLGLSLESNQSDLKELLPRLKLKTENVKGTAEYIKKTVEKEKSVERTINLFHCLSELKDDFMEDIQNNLNSGNLSAQHLSSAQWSALVFVLLMSEETQEKFELQKYSSDEALMRLLPVIKNTRRALLHSCNLTGQCCESLSSALQSSTCVLRELDLSNNDLQDSGVKLLSGGLKSSNCQLQILRLPCCNLPAQSCESLSSTLQSSNCVLRELDLSNNNLGDSGVKLLCDGLKRLNCQLQILRLSGCMVTEEGCGYVSSALSSNPSHLRELDLSYNHPGDSGVKLFNALDVTLDPNTANTQIILSDENRKATFVKARQPYPDHPERFDASCQVLCGDSLNGRCYWEVEWRGYNAEIAVAYKGIKRKGGSESAFGYSDKSWSLICSDYRFTAWHNKKRTVVHVPSPLSNRVGVYVDVLAGTLSFYSISDTRTLTHIHTFNTTFTEPLYAGFKTHQALHPANHVALPHQSTDHMHLTLITSPINSTIKDTHNLSVIVRSPGSSTFSSPS</sequence>
<dbReference type="SUPFAM" id="SSF52047">
    <property type="entry name" value="RNI-like"/>
    <property type="match status" value="1"/>
</dbReference>
<dbReference type="Proteomes" id="UP000281406">
    <property type="component" value="Unassembled WGS sequence"/>
</dbReference>
<dbReference type="FunFam" id="2.60.120.920:FF:000037">
    <property type="entry name" value="Si:dkey-191j3.2"/>
    <property type="match status" value="1"/>
</dbReference>
<evidence type="ECO:0000256" key="1">
    <source>
        <dbReference type="ARBA" id="ARBA00004496"/>
    </source>
</evidence>
<protein>
    <submittedName>
        <fullName evidence="10">NLR family CARD domain-containing protein 3</fullName>
    </submittedName>
</protein>
<dbReference type="InterPro" id="IPR004020">
    <property type="entry name" value="DAPIN"/>
</dbReference>
<dbReference type="CDD" id="cd16040">
    <property type="entry name" value="SPRY_PRY_SNTX"/>
    <property type="match status" value="1"/>
</dbReference>
<dbReference type="Pfam" id="PF17776">
    <property type="entry name" value="NLRC4_HD2"/>
    <property type="match status" value="1"/>
</dbReference>
<evidence type="ECO:0000259" key="7">
    <source>
        <dbReference type="PROSITE" id="PS50188"/>
    </source>
</evidence>
<dbReference type="Pfam" id="PF13765">
    <property type="entry name" value="PRY"/>
    <property type="match status" value="1"/>
</dbReference>
<accession>A0A3N0Z8Q8</accession>
<dbReference type="InterPro" id="IPR001611">
    <property type="entry name" value="Leu-rich_rpt"/>
</dbReference>
<evidence type="ECO:0000313" key="11">
    <source>
        <dbReference type="Proteomes" id="UP000281406"/>
    </source>
</evidence>
<dbReference type="InterPro" id="IPR043136">
    <property type="entry name" value="B30.2/SPRY_sf"/>
</dbReference>
<dbReference type="Gene3D" id="3.40.50.300">
    <property type="entry name" value="P-loop containing nucleotide triphosphate hydrolases"/>
    <property type="match status" value="1"/>
</dbReference>
<dbReference type="FunFam" id="3.40.50.300:FF:000210">
    <property type="entry name" value="Si:dkey-16p6.1"/>
    <property type="match status" value="1"/>
</dbReference>
<dbReference type="PRINTS" id="PR01407">
    <property type="entry name" value="BUTYPHLNCDUF"/>
</dbReference>
<keyword evidence="3" id="KW-0433">Leucine-rich repeat</keyword>
<proteinExistence type="predicted"/>
<dbReference type="OrthoDB" id="120976at2759"/>
<dbReference type="EMBL" id="RJVU01004711">
    <property type="protein sequence ID" value="ROL54836.1"/>
    <property type="molecule type" value="Genomic_DNA"/>
</dbReference>
<dbReference type="InterPro" id="IPR027417">
    <property type="entry name" value="P-loop_NTPase"/>
</dbReference>
<evidence type="ECO:0000313" key="10">
    <source>
        <dbReference type="EMBL" id="ROL54836.1"/>
    </source>
</evidence>